<evidence type="ECO:0000313" key="6">
    <source>
        <dbReference type="EMBL" id="VBB44736.1"/>
    </source>
</evidence>
<dbReference type="Pfam" id="PF26410">
    <property type="entry name" value="GH5_mannosidase"/>
    <property type="match status" value="1"/>
</dbReference>
<dbReference type="Gene3D" id="3.20.20.80">
    <property type="entry name" value="Glycosidases"/>
    <property type="match status" value="1"/>
</dbReference>
<dbReference type="PROSITE" id="PS51257">
    <property type="entry name" value="PROKAR_LIPOPROTEIN"/>
    <property type="match status" value="1"/>
</dbReference>
<dbReference type="GO" id="GO:0000272">
    <property type="term" value="P:polysaccharide catabolic process"/>
    <property type="evidence" value="ECO:0007669"/>
    <property type="project" value="InterPro"/>
</dbReference>
<evidence type="ECO:0000256" key="1">
    <source>
        <dbReference type="ARBA" id="ARBA00001678"/>
    </source>
</evidence>
<dbReference type="InterPro" id="IPR001547">
    <property type="entry name" value="Glyco_hydro_5"/>
</dbReference>
<keyword evidence="3" id="KW-0378">Hydrolase</keyword>
<dbReference type="PANTHER" id="PTHR31451:SF40">
    <property type="entry name" value="GLYCOSIDE HYDROLASE FAMILY 5 DOMAIN-CONTAINING PROTEIN"/>
    <property type="match status" value="1"/>
</dbReference>
<dbReference type="AlphaFoldDB" id="A0A653A9I0"/>
<evidence type="ECO:0000256" key="3">
    <source>
        <dbReference type="ARBA" id="ARBA00022801"/>
    </source>
</evidence>
<keyword evidence="4" id="KW-0326">Glycosidase</keyword>
<evidence type="ECO:0000256" key="4">
    <source>
        <dbReference type="ARBA" id="ARBA00023295"/>
    </source>
</evidence>
<evidence type="ECO:0000259" key="5">
    <source>
        <dbReference type="Pfam" id="PF26410"/>
    </source>
</evidence>
<reference evidence="6" key="1">
    <citation type="submission" date="2018-07" db="EMBL/GenBank/DDBJ databases">
        <authorList>
            <consortium name="Genoscope - CEA"/>
            <person name="William W."/>
        </authorList>
    </citation>
    <scope>NUCLEOTIDE SEQUENCE</scope>
    <source>
        <strain evidence="6">IK1</strain>
    </source>
</reference>
<dbReference type="InterPro" id="IPR017853">
    <property type="entry name" value="GH"/>
</dbReference>
<gene>
    <name evidence="6" type="ORF">TRIP_D260150</name>
</gene>
<dbReference type="SUPFAM" id="SSF51445">
    <property type="entry name" value="(Trans)glycosidases"/>
    <property type="match status" value="1"/>
</dbReference>
<dbReference type="EMBL" id="UPXZ01000019">
    <property type="protein sequence ID" value="VBB44736.1"/>
    <property type="molecule type" value="Genomic_DNA"/>
</dbReference>
<comment type="catalytic activity">
    <reaction evidence="1">
        <text>Random hydrolysis of (1-&gt;4)-beta-D-mannosidic linkages in mannans, galactomannans and glucomannans.</text>
        <dbReference type="EC" id="3.2.1.78"/>
    </reaction>
</comment>
<dbReference type="InterPro" id="IPR045053">
    <property type="entry name" value="MAN-like"/>
</dbReference>
<dbReference type="EC" id="3.2.1.78" evidence="2"/>
<dbReference type="GO" id="GO:0016985">
    <property type="term" value="F:mannan endo-1,4-beta-mannosidase activity"/>
    <property type="evidence" value="ECO:0007669"/>
    <property type="project" value="TreeGrafter"/>
</dbReference>
<protein>
    <recommendedName>
        <fullName evidence="2">mannan endo-1,4-beta-mannosidase</fullName>
        <ecNumber evidence="2">3.2.1.78</ecNumber>
    </recommendedName>
</protein>
<organism evidence="6">
    <name type="scientific">uncultured Paludibacter sp</name>
    <dbReference type="NCBI Taxonomy" id="497635"/>
    <lineage>
        <taxon>Bacteria</taxon>
        <taxon>Pseudomonadati</taxon>
        <taxon>Bacteroidota</taxon>
        <taxon>Bacteroidia</taxon>
        <taxon>Bacteroidales</taxon>
        <taxon>Paludibacteraceae</taxon>
        <taxon>Paludibacter</taxon>
        <taxon>environmental samples</taxon>
    </lineage>
</organism>
<evidence type="ECO:0000256" key="2">
    <source>
        <dbReference type="ARBA" id="ARBA00012706"/>
    </source>
</evidence>
<name>A0A653A9I0_9BACT</name>
<feature type="domain" description="Glycoside hydrolase family 5" evidence="5">
    <location>
        <begin position="30"/>
        <end position="437"/>
    </location>
</feature>
<accession>A0A653A9I0</accession>
<sequence>MNSLIKNRIFISLLAFFVFVLVGCGKSTDSDFIKVENGQFVRNGEPYYYVGTNFWYGAILASKGEGGNRERLKKELDFLKKQGIDNLRILVGADGERGVKTRVEPTLQVSPGIYNDTILDGLDYLMKELAARKMYAVLYLNNSWEWSGGYSMYLQWSGAGKAVIPAIDGWGKYMTFVSQFVNSDSSKALFANHVRNIITRKNRYTHKKYIDDPAIMSWQIGNEPRAFSDENKVPFALWMSQVSALIKSLDPNHLVSSGSEGKWGCEGDITLFEKIHADKNIDYLNMHIWPYNWKWVKSDSLSEKLPAAKENTEKYIQEHLNIAKKLNKPLVLEEFGFPRDDFRFSKDASTNSRDSYYQFVFNFIKKDAAEGGYFAGVNFWGWGGFANPSKVHIYWQKGDDYTGDPAQEEQGLNSVFSSDKSTLNIIRETNEVLKKISNTK</sequence>
<dbReference type="PANTHER" id="PTHR31451">
    <property type="match status" value="1"/>
</dbReference>
<proteinExistence type="predicted"/>